<dbReference type="CDD" id="cd14789">
    <property type="entry name" value="Tiki"/>
    <property type="match status" value="1"/>
</dbReference>
<comment type="caution">
    <text evidence="1">The sequence shown here is derived from an EMBL/GenBank/DDBJ whole genome shotgun (WGS) entry which is preliminary data.</text>
</comment>
<gene>
    <name evidence="1" type="ORF">DFP79_2925</name>
</gene>
<sequence length="300" mass="34581">MRSVSHIFKLIVLVNVGFFCFSTFASEYKAFLWKAQYQQNTVYIAGSIHALSEDFYPLPSNLLNAFEKSQRLAVELDPNEIDPYEAHRLVQSRMWLKKGRSLDQFLSQTHLTRLKEASEITQTPYETILKTRPWMLIENLTQFQIKDSGFSVEFGVDNFFLDKAKERKIPILELESLNEQISAIADVPFNAQLAALQISLDELHDRDYLPTMATLWREGKDEALYQFVYRDVEKTPQVAPMMTSLLDDRNLRMADIISIYLNQPNTQPTATFVVVGALHLSGPKSIIQALKQKGFYIQRM</sequence>
<dbReference type="RefSeq" id="WP_166637713.1">
    <property type="nucleotide sequence ID" value="NZ_SNXC01000014.1"/>
</dbReference>
<dbReference type="EMBL" id="SNXC01000014">
    <property type="protein sequence ID" value="TDO96352.1"/>
    <property type="molecule type" value="Genomic_DNA"/>
</dbReference>
<accession>A0A4V3CG43</accession>
<evidence type="ECO:0000313" key="2">
    <source>
        <dbReference type="Proteomes" id="UP000294656"/>
    </source>
</evidence>
<name>A0A4V3CG43_9GAMM</name>
<dbReference type="Proteomes" id="UP000294656">
    <property type="component" value="Unassembled WGS sequence"/>
</dbReference>
<keyword evidence="2" id="KW-1185">Reference proteome</keyword>
<dbReference type="InterPro" id="IPR002816">
    <property type="entry name" value="TraB/PrgY/GumN_fam"/>
</dbReference>
<dbReference type="AlphaFoldDB" id="A0A4V3CG43"/>
<reference evidence="1 2" key="1">
    <citation type="submission" date="2019-03" db="EMBL/GenBank/DDBJ databases">
        <title>Genomic Encyclopedia of Type Strains, Phase III (KMG-III): the genomes of soil and plant-associated and newly described type strains.</title>
        <authorList>
            <person name="Whitman W."/>
        </authorList>
    </citation>
    <scope>NUCLEOTIDE SEQUENCE [LARGE SCALE GENOMIC DNA]</scope>
    <source>
        <strain evidence="1 2">CECT 7378</strain>
    </source>
</reference>
<dbReference type="InterPro" id="IPR047111">
    <property type="entry name" value="YbaP-like"/>
</dbReference>
<organism evidence="1 2">
    <name type="scientific">Marinomonas balearica</name>
    <dbReference type="NCBI Taxonomy" id="491947"/>
    <lineage>
        <taxon>Bacteria</taxon>
        <taxon>Pseudomonadati</taxon>
        <taxon>Pseudomonadota</taxon>
        <taxon>Gammaproteobacteria</taxon>
        <taxon>Oceanospirillales</taxon>
        <taxon>Oceanospirillaceae</taxon>
        <taxon>Marinomonas</taxon>
    </lineage>
</organism>
<proteinExistence type="predicted"/>
<protein>
    <recommendedName>
        <fullName evidence="3">TraB family protein</fullName>
    </recommendedName>
</protein>
<evidence type="ECO:0000313" key="1">
    <source>
        <dbReference type="EMBL" id="TDO96352.1"/>
    </source>
</evidence>
<dbReference type="PANTHER" id="PTHR40590:SF1">
    <property type="entry name" value="CYTOPLASMIC PROTEIN"/>
    <property type="match status" value="1"/>
</dbReference>
<evidence type="ECO:0008006" key="3">
    <source>
        <dbReference type="Google" id="ProtNLM"/>
    </source>
</evidence>
<dbReference type="Pfam" id="PF01963">
    <property type="entry name" value="TraB_PrgY_gumN"/>
    <property type="match status" value="1"/>
</dbReference>
<dbReference type="PANTHER" id="PTHR40590">
    <property type="entry name" value="CYTOPLASMIC PROTEIN-RELATED"/>
    <property type="match status" value="1"/>
</dbReference>